<dbReference type="AlphaFoldDB" id="A0A0F6B7G7"/>
<gene>
    <name evidence="1" type="ordered locus">STM14_4069</name>
</gene>
<evidence type="ECO:0000313" key="1">
    <source>
        <dbReference type="EMBL" id="ACY90465.1"/>
    </source>
</evidence>
<organism evidence="1 2">
    <name type="scientific">Salmonella typhimurium (strain 14028s / SGSC 2262)</name>
    <dbReference type="NCBI Taxonomy" id="588858"/>
    <lineage>
        <taxon>Bacteria</taxon>
        <taxon>Pseudomonadati</taxon>
        <taxon>Pseudomonadota</taxon>
        <taxon>Gammaproteobacteria</taxon>
        <taxon>Enterobacterales</taxon>
        <taxon>Enterobacteriaceae</taxon>
        <taxon>Salmonella</taxon>
    </lineage>
</organism>
<proteinExistence type="predicted"/>
<evidence type="ECO:0000313" key="2">
    <source>
        <dbReference type="Proteomes" id="UP000002695"/>
    </source>
</evidence>
<dbReference type="Proteomes" id="UP000002695">
    <property type="component" value="Chromosome"/>
</dbReference>
<dbReference type="EMBL" id="CP001363">
    <property type="protein sequence ID" value="ACY90465.1"/>
    <property type="molecule type" value="Genomic_DNA"/>
</dbReference>
<sequence>MQFVSFVTNLGLSPSGLKKSAAILAFVCNLSKVIHLHICCNNLASRQAHPHEAQRALFYVKTN</sequence>
<protein>
    <submittedName>
        <fullName evidence="1">Uncharacterized protein</fullName>
    </submittedName>
</protein>
<keyword evidence="2" id="KW-1185">Reference proteome</keyword>
<reference evidence="1 2" key="1">
    <citation type="journal article" date="2010" name="J. Bacteriol.">
        <title>Short-term signatures of evolutionary change in the Salmonella enterica serovar typhimurium 14028 genome.</title>
        <authorList>
            <person name="Jarvik T."/>
            <person name="Smillie C."/>
            <person name="Groisman E.A."/>
            <person name="Ochman H."/>
        </authorList>
    </citation>
    <scope>NUCLEOTIDE SEQUENCE [LARGE SCALE GENOMIC DNA]</scope>
    <source>
        <strain evidence="2">14028s / SGSC 2262</strain>
    </source>
</reference>
<dbReference type="KEGG" id="seo:STM14_4069"/>
<dbReference type="HOGENOM" id="CLU_2896901_0_0_6"/>
<dbReference type="BioCyc" id="SENT588858:STM14_RS17935-MONOMER"/>
<accession>A0A0F6B7G7</accession>
<name>A0A0F6B7G7_SALT1</name>